<dbReference type="EMBL" id="CACRXK020024365">
    <property type="protein sequence ID" value="CAB4038575.1"/>
    <property type="molecule type" value="Genomic_DNA"/>
</dbReference>
<keyword evidence="2" id="KW-1185">Reference proteome</keyword>
<dbReference type="AlphaFoldDB" id="A0A7D9JZS8"/>
<comment type="caution">
    <text evidence="1">The sequence shown here is derived from an EMBL/GenBank/DDBJ whole genome shotgun (WGS) entry which is preliminary data.</text>
</comment>
<gene>
    <name evidence="1" type="ORF">PACLA_8A064266</name>
</gene>
<name>A0A7D9JZS8_PARCT</name>
<feature type="non-terminal residue" evidence="1">
    <location>
        <position position="1"/>
    </location>
</feature>
<dbReference type="Proteomes" id="UP001152795">
    <property type="component" value="Unassembled WGS sequence"/>
</dbReference>
<organism evidence="1 2">
    <name type="scientific">Paramuricea clavata</name>
    <name type="common">Red gorgonian</name>
    <name type="synonym">Violescent sea-whip</name>
    <dbReference type="NCBI Taxonomy" id="317549"/>
    <lineage>
        <taxon>Eukaryota</taxon>
        <taxon>Metazoa</taxon>
        <taxon>Cnidaria</taxon>
        <taxon>Anthozoa</taxon>
        <taxon>Octocorallia</taxon>
        <taxon>Malacalcyonacea</taxon>
        <taxon>Plexauridae</taxon>
        <taxon>Paramuricea</taxon>
    </lineage>
</organism>
<dbReference type="Gene3D" id="3.40.50.12690">
    <property type="match status" value="1"/>
</dbReference>
<dbReference type="SUPFAM" id="SSF52266">
    <property type="entry name" value="SGNH hydrolase"/>
    <property type="match status" value="1"/>
</dbReference>
<proteinExistence type="predicted"/>
<evidence type="ECO:0000313" key="1">
    <source>
        <dbReference type="EMBL" id="CAB4038575.1"/>
    </source>
</evidence>
<protein>
    <submittedName>
        <fullName evidence="1">Uncharacterized protein</fullName>
    </submittedName>
</protein>
<sequence length="109" mass="12397">NRAERKHESATEWLEAYTRRLNSDLRRLNVKSAEPVKIIRGSTGKQIIVKIFPGATTEDMKYYVKPTLERNPELVVLHVGTNYVHAAKGTLGNCGSELTQNQRLFRGKM</sequence>
<reference evidence="1" key="1">
    <citation type="submission" date="2020-04" db="EMBL/GenBank/DDBJ databases">
        <authorList>
            <person name="Alioto T."/>
            <person name="Alioto T."/>
            <person name="Gomez Garrido J."/>
        </authorList>
    </citation>
    <scope>NUCLEOTIDE SEQUENCE</scope>
    <source>
        <strain evidence="1">A484AB</strain>
    </source>
</reference>
<dbReference type="OrthoDB" id="5982747at2759"/>
<accession>A0A7D9JZS8</accession>
<evidence type="ECO:0000313" key="2">
    <source>
        <dbReference type="Proteomes" id="UP001152795"/>
    </source>
</evidence>